<accession>A0ABD0UFN6</accession>
<dbReference type="EMBL" id="JANQDX010000015">
    <property type="protein sequence ID" value="KAL0911605.1"/>
    <property type="molecule type" value="Genomic_DNA"/>
</dbReference>
<dbReference type="Proteomes" id="UP001552299">
    <property type="component" value="Unassembled WGS sequence"/>
</dbReference>
<evidence type="ECO:0000313" key="2">
    <source>
        <dbReference type="Proteomes" id="UP001552299"/>
    </source>
</evidence>
<keyword evidence="2" id="KW-1185">Reference proteome</keyword>
<dbReference type="AlphaFoldDB" id="A0ABD0UFN6"/>
<comment type="caution">
    <text evidence="1">The sequence shown here is derived from an EMBL/GenBank/DDBJ whole genome shotgun (WGS) entry which is preliminary data.</text>
</comment>
<sequence>MLDQSSWSTRDRLKHIKAEFFRLLDEPHGLPSPKEGIRKHEIDLKMSLTALSLKCANKLITISNNSLKKCSAFIGSMDLLKAINCSVANRLANSIGSGVTYGFMISYYNTSSVVAGDIMDV</sequence>
<organism evidence="1 2">
    <name type="scientific">Dendrobium thyrsiflorum</name>
    <name type="common">Pinecone-like raceme dendrobium</name>
    <name type="synonym">Orchid</name>
    <dbReference type="NCBI Taxonomy" id="117978"/>
    <lineage>
        <taxon>Eukaryota</taxon>
        <taxon>Viridiplantae</taxon>
        <taxon>Streptophyta</taxon>
        <taxon>Embryophyta</taxon>
        <taxon>Tracheophyta</taxon>
        <taxon>Spermatophyta</taxon>
        <taxon>Magnoliopsida</taxon>
        <taxon>Liliopsida</taxon>
        <taxon>Asparagales</taxon>
        <taxon>Orchidaceae</taxon>
        <taxon>Epidendroideae</taxon>
        <taxon>Malaxideae</taxon>
        <taxon>Dendrobiinae</taxon>
        <taxon>Dendrobium</taxon>
    </lineage>
</organism>
<gene>
    <name evidence="1" type="ORF">M5K25_019760</name>
</gene>
<evidence type="ECO:0000313" key="1">
    <source>
        <dbReference type="EMBL" id="KAL0911605.1"/>
    </source>
</evidence>
<reference evidence="1 2" key="1">
    <citation type="journal article" date="2024" name="Plant Biotechnol. J.">
        <title>Dendrobium thyrsiflorum genome and its molecular insights into genes involved in important horticultural traits.</title>
        <authorList>
            <person name="Chen B."/>
            <person name="Wang J.Y."/>
            <person name="Zheng P.J."/>
            <person name="Li K.L."/>
            <person name="Liang Y.M."/>
            <person name="Chen X.F."/>
            <person name="Zhang C."/>
            <person name="Zhao X."/>
            <person name="He X."/>
            <person name="Zhang G.Q."/>
            <person name="Liu Z.J."/>
            <person name="Xu Q."/>
        </authorList>
    </citation>
    <scope>NUCLEOTIDE SEQUENCE [LARGE SCALE GENOMIC DNA]</scope>
    <source>
        <strain evidence="1">GZMU011</strain>
    </source>
</reference>
<protein>
    <submittedName>
        <fullName evidence="1">Uncharacterized protein</fullName>
    </submittedName>
</protein>
<proteinExistence type="predicted"/>
<name>A0ABD0UFN6_DENTH</name>